<dbReference type="GeneID" id="70247595"/>
<dbReference type="GO" id="GO:0046578">
    <property type="term" value="P:regulation of Ras protein signal transduction"/>
    <property type="evidence" value="ECO:0007669"/>
    <property type="project" value="TreeGrafter"/>
</dbReference>
<name>A0AAD4KGM5_9EURO</name>
<keyword evidence="4" id="KW-1185">Reference proteome</keyword>
<evidence type="ECO:0000256" key="2">
    <source>
        <dbReference type="SAM" id="SignalP"/>
    </source>
</evidence>
<dbReference type="SUPFAM" id="SSF49777">
    <property type="entry name" value="PEBP-like"/>
    <property type="match status" value="1"/>
</dbReference>
<protein>
    <submittedName>
        <fullName evidence="3">Phosphatidylethanolamine-binding protein</fullName>
    </submittedName>
</protein>
<dbReference type="PANTHER" id="PTHR11362">
    <property type="entry name" value="PHOSPHATIDYLETHANOLAMINE-BINDING PROTEIN"/>
    <property type="match status" value="1"/>
</dbReference>
<gene>
    <name evidence="3" type="ORF">BGW36DRAFT_389163</name>
</gene>
<dbReference type="Proteomes" id="UP001201262">
    <property type="component" value="Unassembled WGS sequence"/>
</dbReference>
<keyword evidence="2" id="KW-0732">Signal</keyword>
<accession>A0AAD4KGM5</accession>
<dbReference type="GO" id="GO:0030162">
    <property type="term" value="P:regulation of proteolysis"/>
    <property type="evidence" value="ECO:0007669"/>
    <property type="project" value="TreeGrafter"/>
</dbReference>
<dbReference type="EMBL" id="JAJTJA010000013">
    <property type="protein sequence ID" value="KAH8690680.1"/>
    <property type="molecule type" value="Genomic_DNA"/>
</dbReference>
<evidence type="ECO:0000313" key="4">
    <source>
        <dbReference type="Proteomes" id="UP001201262"/>
    </source>
</evidence>
<feature type="region of interest" description="Disordered" evidence="1">
    <location>
        <begin position="43"/>
        <end position="66"/>
    </location>
</feature>
<dbReference type="InterPro" id="IPR035810">
    <property type="entry name" value="PEBP_euk"/>
</dbReference>
<dbReference type="PANTHER" id="PTHR11362:SF141">
    <property type="entry name" value="PHOSPHATIDYLETHANOLAMINE-BINDING PROTEIN"/>
    <property type="match status" value="1"/>
</dbReference>
<dbReference type="GO" id="GO:0030414">
    <property type="term" value="F:peptidase inhibitor activity"/>
    <property type="evidence" value="ECO:0007669"/>
    <property type="project" value="TreeGrafter"/>
</dbReference>
<organism evidence="3 4">
    <name type="scientific">Talaromyces proteolyticus</name>
    <dbReference type="NCBI Taxonomy" id="1131652"/>
    <lineage>
        <taxon>Eukaryota</taxon>
        <taxon>Fungi</taxon>
        <taxon>Dikarya</taxon>
        <taxon>Ascomycota</taxon>
        <taxon>Pezizomycotina</taxon>
        <taxon>Eurotiomycetes</taxon>
        <taxon>Eurotiomycetidae</taxon>
        <taxon>Eurotiales</taxon>
        <taxon>Trichocomaceae</taxon>
        <taxon>Talaromyces</taxon>
        <taxon>Talaromyces sect. Bacilispori</taxon>
    </lineage>
</organism>
<proteinExistence type="predicted"/>
<dbReference type="Gene3D" id="3.90.280.10">
    <property type="entry name" value="PEBP-like"/>
    <property type="match status" value="1"/>
</dbReference>
<feature type="compositionally biased region" description="Basic and acidic residues" evidence="1">
    <location>
        <begin position="43"/>
        <end position="58"/>
    </location>
</feature>
<comment type="caution">
    <text evidence="3">The sequence shown here is derived from an EMBL/GenBank/DDBJ whole genome shotgun (WGS) entry which is preliminary data.</text>
</comment>
<feature type="chain" id="PRO_5042094496" evidence="2">
    <location>
        <begin position="19"/>
        <end position="188"/>
    </location>
</feature>
<dbReference type="CDD" id="cd00866">
    <property type="entry name" value="PEBP_euk"/>
    <property type="match status" value="1"/>
</dbReference>
<sequence>MLPQFILQLFLVSVFVRGETPPGFEPSIEDRLGVTFSDELRVHPGDRISKDETKEPPRLDLNPLPDNPPPLLKYYHTKYIVLMIDLDVPHNDTILPFSLSPGHSSKSNQAEYMAPSPPQGPAHRYVELLFEQPKKYHFPKNFKCHLPKRSEARLGFDVEEFAKEAGMDRLVAGNWFLVQTGRGEREDL</sequence>
<reference evidence="3" key="1">
    <citation type="submission" date="2021-12" db="EMBL/GenBank/DDBJ databases">
        <title>Convergent genome expansion in fungi linked to evolution of root-endophyte symbiosis.</title>
        <authorList>
            <consortium name="DOE Joint Genome Institute"/>
            <person name="Ke Y.-H."/>
            <person name="Bonito G."/>
            <person name="Liao H.-L."/>
            <person name="Looney B."/>
            <person name="Rojas-Flechas A."/>
            <person name="Nash J."/>
            <person name="Hameed K."/>
            <person name="Schadt C."/>
            <person name="Martin F."/>
            <person name="Crous P.W."/>
            <person name="Miettinen O."/>
            <person name="Magnuson J.K."/>
            <person name="Labbe J."/>
            <person name="Jacobson D."/>
            <person name="Doktycz M.J."/>
            <person name="Veneault-Fourrey C."/>
            <person name="Kuo A."/>
            <person name="Mondo S."/>
            <person name="Calhoun S."/>
            <person name="Riley R."/>
            <person name="Ohm R."/>
            <person name="LaButti K."/>
            <person name="Andreopoulos B."/>
            <person name="Pangilinan J."/>
            <person name="Nolan M."/>
            <person name="Tritt A."/>
            <person name="Clum A."/>
            <person name="Lipzen A."/>
            <person name="Daum C."/>
            <person name="Barry K."/>
            <person name="Grigoriev I.V."/>
            <person name="Vilgalys R."/>
        </authorList>
    </citation>
    <scope>NUCLEOTIDE SEQUENCE</scope>
    <source>
        <strain evidence="3">PMI_201</strain>
    </source>
</reference>
<evidence type="ECO:0000313" key="3">
    <source>
        <dbReference type="EMBL" id="KAH8690680.1"/>
    </source>
</evidence>
<dbReference type="GO" id="GO:0005543">
    <property type="term" value="F:phospholipid binding"/>
    <property type="evidence" value="ECO:0007669"/>
    <property type="project" value="TreeGrafter"/>
</dbReference>
<dbReference type="AlphaFoldDB" id="A0AAD4KGM5"/>
<feature type="signal peptide" evidence="2">
    <location>
        <begin position="1"/>
        <end position="18"/>
    </location>
</feature>
<evidence type="ECO:0000256" key="1">
    <source>
        <dbReference type="SAM" id="MobiDB-lite"/>
    </source>
</evidence>
<dbReference type="RefSeq" id="XP_046066876.1">
    <property type="nucleotide sequence ID" value="XM_046217308.1"/>
</dbReference>
<dbReference type="InterPro" id="IPR036610">
    <property type="entry name" value="PEBP-like_sf"/>
</dbReference>